<organism evidence="2 3">
    <name type="scientific">candidate division WWE3 bacterium</name>
    <dbReference type="NCBI Taxonomy" id="2053526"/>
    <lineage>
        <taxon>Bacteria</taxon>
        <taxon>Katanobacteria</taxon>
    </lineage>
</organism>
<comment type="caution">
    <text evidence="2">The sequence shown here is derived from an EMBL/GenBank/DDBJ whole genome shotgun (WGS) entry which is preliminary data.</text>
</comment>
<name>A0A955RQE6_UNCKA</name>
<feature type="region of interest" description="Disordered" evidence="1">
    <location>
        <begin position="1"/>
        <end position="66"/>
    </location>
</feature>
<feature type="non-terminal residue" evidence="2">
    <location>
        <position position="229"/>
    </location>
</feature>
<evidence type="ECO:0000313" key="3">
    <source>
        <dbReference type="Proteomes" id="UP000701698"/>
    </source>
</evidence>
<reference evidence="2" key="2">
    <citation type="journal article" date="2021" name="Microbiome">
        <title>Successional dynamics and alternative stable states in a saline activated sludge microbial community over 9 years.</title>
        <authorList>
            <person name="Wang Y."/>
            <person name="Ye J."/>
            <person name="Ju F."/>
            <person name="Liu L."/>
            <person name="Boyd J.A."/>
            <person name="Deng Y."/>
            <person name="Parks D.H."/>
            <person name="Jiang X."/>
            <person name="Yin X."/>
            <person name="Woodcroft B.J."/>
            <person name="Tyson G.W."/>
            <person name="Hugenholtz P."/>
            <person name="Polz M.F."/>
            <person name="Zhang T."/>
        </authorList>
    </citation>
    <scope>NUCLEOTIDE SEQUENCE</scope>
    <source>
        <strain evidence="2">HKST-UBA01</strain>
    </source>
</reference>
<feature type="compositionally biased region" description="Polar residues" evidence="1">
    <location>
        <begin position="1"/>
        <end position="38"/>
    </location>
</feature>
<feature type="compositionally biased region" description="Acidic residues" evidence="1">
    <location>
        <begin position="161"/>
        <end position="172"/>
    </location>
</feature>
<proteinExistence type="predicted"/>
<feature type="compositionally biased region" description="Polar residues" evidence="1">
    <location>
        <begin position="180"/>
        <end position="194"/>
    </location>
</feature>
<sequence>MSDTIDPNNTNQPIDSVAPSTQQPDDASTVPTSPQPVTSGGGGPESMRRAEVQPQTEALVNKEEPPFIKEILGHAEQAQQAARDLKKQGNIDGAIKAEEEVLEEFASLDPSKQPVVSSEPDMPVSSSTPIVADVVSDQPAAPAPSPQPVAQPAVQIPVDSQDVESNGEEYSLDDIPGVQHNYSSFTISDSGNETASKDGKIVPTTISQPQVMGQMLDDTAPPIKATVTS</sequence>
<dbReference type="Proteomes" id="UP000701698">
    <property type="component" value="Unassembled WGS sequence"/>
</dbReference>
<evidence type="ECO:0000256" key="1">
    <source>
        <dbReference type="SAM" id="MobiDB-lite"/>
    </source>
</evidence>
<protein>
    <submittedName>
        <fullName evidence="2">Uncharacterized protein</fullName>
    </submittedName>
</protein>
<dbReference type="AlphaFoldDB" id="A0A955RQE6"/>
<feature type="region of interest" description="Disordered" evidence="1">
    <location>
        <begin position="106"/>
        <end position="127"/>
    </location>
</feature>
<reference evidence="2" key="1">
    <citation type="submission" date="2020-04" db="EMBL/GenBank/DDBJ databases">
        <authorList>
            <person name="Zhang T."/>
        </authorList>
    </citation>
    <scope>NUCLEOTIDE SEQUENCE</scope>
    <source>
        <strain evidence="2">HKST-UBA01</strain>
    </source>
</reference>
<gene>
    <name evidence="2" type="ORF">KC571_02945</name>
</gene>
<evidence type="ECO:0000313" key="2">
    <source>
        <dbReference type="EMBL" id="MCA9390340.1"/>
    </source>
</evidence>
<feature type="region of interest" description="Disordered" evidence="1">
    <location>
        <begin position="134"/>
        <end position="153"/>
    </location>
</feature>
<feature type="region of interest" description="Disordered" evidence="1">
    <location>
        <begin position="161"/>
        <end position="229"/>
    </location>
</feature>
<accession>A0A955RQE6</accession>
<dbReference type="EMBL" id="JAGQKX010000072">
    <property type="protein sequence ID" value="MCA9390340.1"/>
    <property type="molecule type" value="Genomic_DNA"/>
</dbReference>